<dbReference type="RefSeq" id="WP_038683229.1">
    <property type="nucleotide sequence ID" value="NZ_CP007514.1"/>
</dbReference>
<dbReference type="STRING" id="42256.RradSPS_2631"/>
<accession>A0A023X774</accession>
<feature type="region of interest" description="Disordered" evidence="2">
    <location>
        <begin position="78"/>
        <end position="119"/>
    </location>
</feature>
<dbReference type="AlphaFoldDB" id="A0A023X774"/>
<protein>
    <submittedName>
        <fullName evidence="3">VWA domain containing CoxE-like protein</fullName>
    </submittedName>
    <submittedName>
        <fullName evidence="4">VWA domain-containing protein</fullName>
    </submittedName>
</protein>
<evidence type="ECO:0000313" key="3">
    <source>
        <dbReference type="EMBL" id="AHY47914.1"/>
    </source>
</evidence>
<feature type="coiled-coil region" evidence="1">
    <location>
        <begin position="202"/>
        <end position="239"/>
    </location>
</feature>
<proteinExistence type="predicted"/>
<reference evidence="4" key="2">
    <citation type="submission" date="2023-11" db="EMBL/GenBank/DDBJ databases">
        <title>MicrobeMod: A computational toolkit for identifying prokaryotic methylation and restriction-modification with nanopore sequencing.</title>
        <authorList>
            <person name="Crits-Christoph A."/>
            <person name="Kang S.C."/>
            <person name="Lee H."/>
            <person name="Ostrov N."/>
        </authorList>
    </citation>
    <scope>NUCLEOTIDE SEQUENCE</scope>
    <source>
        <strain evidence="4">ATCC 51242</strain>
    </source>
</reference>
<dbReference type="KEGG" id="rrd:RradSPS_2631"/>
<feature type="compositionally biased region" description="Basic and acidic residues" evidence="2">
    <location>
        <begin position="108"/>
        <end position="118"/>
    </location>
</feature>
<dbReference type="OrthoDB" id="5174525at2"/>
<evidence type="ECO:0000256" key="1">
    <source>
        <dbReference type="SAM" id="Coils"/>
    </source>
</evidence>
<evidence type="ECO:0000313" key="4">
    <source>
        <dbReference type="EMBL" id="MDX5892553.1"/>
    </source>
</evidence>
<dbReference type="Proteomes" id="UP001281130">
    <property type="component" value="Unassembled WGS sequence"/>
</dbReference>
<evidence type="ECO:0000256" key="2">
    <source>
        <dbReference type="SAM" id="MobiDB-lite"/>
    </source>
</evidence>
<dbReference type="PATRIC" id="fig|42256.3.peg.2682"/>
<dbReference type="eggNOG" id="COG3552">
    <property type="taxonomic scope" value="Bacteria"/>
</dbReference>
<dbReference type="HOGENOM" id="CLU_042261_2_0_11"/>
<dbReference type="InterPro" id="IPR008912">
    <property type="entry name" value="Uncharacterised_CoxE"/>
</dbReference>
<dbReference type="InterPro" id="IPR011195">
    <property type="entry name" value="UCP010256"/>
</dbReference>
<keyword evidence="1" id="KW-0175">Coiled coil</keyword>
<dbReference type="EMBL" id="CP007514">
    <property type="protein sequence ID" value="AHY47914.1"/>
    <property type="molecule type" value="Genomic_DNA"/>
</dbReference>
<gene>
    <name evidence="3" type="ORF">RradSPS_2631</name>
    <name evidence="4" type="ORF">SIL72_00790</name>
</gene>
<dbReference type="Pfam" id="PF05762">
    <property type="entry name" value="VWA_CoxE"/>
    <property type="match status" value="1"/>
</dbReference>
<keyword evidence="5" id="KW-1185">Reference proteome</keyword>
<feature type="compositionally biased region" description="Basic and acidic residues" evidence="2">
    <location>
        <begin position="78"/>
        <end position="99"/>
    </location>
</feature>
<dbReference type="PANTHER" id="PTHR39338">
    <property type="entry name" value="BLL5662 PROTEIN-RELATED"/>
    <property type="match status" value="1"/>
</dbReference>
<sequence length="506" mass="57098">MDKVINRFVWLLRQRDVRISPAETIDALRALGVLPIGDRAAVKAALAGTLIKDERDLPVFEEVFETFFRLQDLFEEEHDHGHDHEHGDDRSAEVERLVMSEEPSETDDPSHSHDKPADIADLFDPEDLAVSYSIHKEASKTDLSALSQQLILNSNQDALNQALDKLSTQINVRRLQNPGMPGELASGDPAATLDVDFSVGAMQQLQDAIDDLDLEEELVESLRRQVDGLIDRLPELLRRYLEKLMAQGREMHVHSDEVAPAYRTGFTEAERQQMEELLRRLGRKINGALSSRRSTTHKGRINIARTMRTNMKYQGMPFKPVLTNRKEDRPRLVVLSDVSLSVRNTSRFALHLVHNLQSLFSNVRTFAFVADLVEVTEYFEHSGLEEVLGMIFGGEILDVDANSNYGLALEHFYQNYLTAVNGRTTVLILGDGRGNGNPPNAWVVEEISRRARQTIWFTPEQRAYWAMGGGDMPTYAELCDRVEVVRSLDQLDAVVDEMVSGALAQR</sequence>
<reference evidence="3 5" key="1">
    <citation type="submission" date="2014-03" db="EMBL/GenBank/DDBJ databases">
        <title>Complete genome sequence of the Radio-Resistant Rubrobacter radiotolerans RSPS-4.</title>
        <authorList>
            <person name="Egas C.C."/>
            <person name="Barroso C.C."/>
            <person name="Froufe H.J.C."/>
            <person name="Pacheco J.J."/>
            <person name="Albuquerque L.L."/>
            <person name="da Costa M.M.S."/>
        </authorList>
    </citation>
    <scope>NUCLEOTIDE SEQUENCE [LARGE SCALE GENOMIC DNA]</scope>
    <source>
        <strain evidence="3 5">RSPS-4</strain>
    </source>
</reference>
<dbReference type="PANTHER" id="PTHR39338:SF5">
    <property type="entry name" value="BLR6139 PROTEIN"/>
    <property type="match status" value="1"/>
</dbReference>
<dbReference type="Proteomes" id="UP000025229">
    <property type="component" value="Chromosome"/>
</dbReference>
<organism evidence="3 5">
    <name type="scientific">Rubrobacter radiotolerans</name>
    <name type="common">Arthrobacter radiotolerans</name>
    <dbReference type="NCBI Taxonomy" id="42256"/>
    <lineage>
        <taxon>Bacteria</taxon>
        <taxon>Bacillati</taxon>
        <taxon>Actinomycetota</taxon>
        <taxon>Rubrobacteria</taxon>
        <taxon>Rubrobacterales</taxon>
        <taxon>Rubrobacteraceae</taxon>
        <taxon>Rubrobacter</taxon>
    </lineage>
</organism>
<dbReference type="EMBL" id="JAWXXX010000001">
    <property type="protein sequence ID" value="MDX5892553.1"/>
    <property type="molecule type" value="Genomic_DNA"/>
</dbReference>
<name>A0A023X774_RUBRA</name>
<evidence type="ECO:0000313" key="5">
    <source>
        <dbReference type="Proteomes" id="UP000025229"/>
    </source>
</evidence>
<dbReference type="PIRSF" id="PIRSF010256">
    <property type="entry name" value="CoxE_vWa"/>
    <property type="match status" value="1"/>
</dbReference>